<dbReference type="Proteomes" id="UP000789595">
    <property type="component" value="Unassembled WGS sequence"/>
</dbReference>
<keyword evidence="3" id="KW-1185">Reference proteome</keyword>
<protein>
    <submittedName>
        <fullName evidence="2">Uncharacterized protein</fullName>
    </submittedName>
</protein>
<evidence type="ECO:0000256" key="1">
    <source>
        <dbReference type="SAM" id="MobiDB-lite"/>
    </source>
</evidence>
<feature type="compositionally biased region" description="Low complexity" evidence="1">
    <location>
        <begin position="304"/>
        <end position="341"/>
    </location>
</feature>
<comment type="caution">
    <text evidence="2">The sequence shown here is derived from an EMBL/GenBank/DDBJ whole genome shotgun (WGS) entry which is preliminary data.</text>
</comment>
<proteinExistence type="predicted"/>
<evidence type="ECO:0000313" key="3">
    <source>
        <dbReference type="Proteomes" id="UP000789595"/>
    </source>
</evidence>
<feature type="region of interest" description="Disordered" evidence="1">
    <location>
        <begin position="292"/>
        <end position="360"/>
    </location>
</feature>
<accession>A0A8J2WZL0</accession>
<reference evidence="2" key="1">
    <citation type="submission" date="2021-11" db="EMBL/GenBank/DDBJ databases">
        <authorList>
            <consortium name="Genoscope - CEA"/>
            <person name="William W."/>
        </authorList>
    </citation>
    <scope>NUCLEOTIDE SEQUENCE</scope>
</reference>
<feature type="region of interest" description="Disordered" evidence="1">
    <location>
        <begin position="235"/>
        <end position="273"/>
    </location>
</feature>
<name>A0A8J2WZL0_9STRA</name>
<dbReference type="EMBL" id="CAKKNE010000002">
    <property type="protein sequence ID" value="CAH0368201.1"/>
    <property type="molecule type" value="Genomic_DNA"/>
</dbReference>
<sequence length="360" mass="37934">MDHILADGVLVDICLGLLPELEVAAASRDMRRACETAAEVLIRQKWSTLADVHVEHTPWRGLAACWARNAAWLRAPQVVAPDRAHVWRDALGRKPQAQARPGAAGGPRAEAEPAPAGLVLEHLDEPIQEGVAVVVASAAGDCTIFDCASTEGAQRLELCHGYPFPATDAAQPRVSLFQPGRGGARATVHRGRTRSTGALRVYTVVLTKRTRGKRAAEQDLGADLFVGGGAPYQTFRLPPVPIPRRARRSTARASSRARPSPGRGASATASCSAPTTSAAGLCAARSATLRSSGAACPARSRAALSVPSLRSMASSSAARTPRTPTARPRRTSTTTSTTTRTPKPPPPLSYSPIDSWHISP</sequence>
<feature type="compositionally biased region" description="Low complexity" evidence="1">
    <location>
        <begin position="251"/>
        <end position="273"/>
    </location>
</feature>
<organism evidence="2 3">
    <name type="scientific">Pelagomonas calceolata</name>
    <dbReference type="NCBI Taxonomy" id="35677"/>
    <lineage>
        <taxon>Eukaryota</taxon>
        <taxon>Sar</taxon>
        <taxon>Stramenopiles</taxon>
        <taxon>Ochrophyta</taxon>
        <taxon>Pelagophyceae</taxon>
        <taxon>Pelagomonadales</taxon>
        <taxon>Pelagomonadaceae</taxon>
        <taxon>Pelagomonas</taxon>
    </lineage>
</organism>
<evidence type="ECO:0000313" key="2">
    <source>
        <dbReference type="EMBL" id="CAH0368201.1"/>
    </source>
</evidence>
<gene>
    <name evidence="2" type="ORF">PECAL_2P12560</name>
</gene>
<dbReference type="AlphaFoldDB" id="A0A8J2WZL0"/>